<evidence type="ECO:0008006" key="4">
    <source>
        <dbReference type="Google" id="ProtNLM"/>
    </source>
</evidence>
<dbReference type="OrthoDB" id="1441026at2"/>
<accession>A0A5C7AVB6</accession>
<name>A0A5C7AVB6_9FLAO</name>
<dbReference type="Proteomes" id="UP000321790">
    <property type="component" value="Unassembled WGS sequence"/>
</dbReference>
<evidence type="ECO:0000313" key="3">
    <source>
        <dbReference type="Proteomes" id="UP000321790"/>
    </source>
</evidence>
<keyword evidence="1" id="KW-0732">Signal</keyword>
<proteinExistence type="predicted"/>
<feature type="signal peptide" evidence="1">
    <location>
        <begin position="1"/>
        <end position="19"/>
    </location>
</feature>
<comment type="caution">
    <text evidence="2">The sequence shown here is derived from an EMBL/GenBank/DDBJ whole genome shotgun (WGS) entry which is preliminary data.</text>
</comment>
<evidence type="ECO:0000313" key="2">
    <source>
        <dbReference type="EMBL" id="TXE11529.1"/>
    </source>
</evidence>
<dbReference type="EMBL" id="VOSC01000019">
    <property type="protein sequence ID" value="TXE11529.1"/>
    <property type="molecule type" value="Genomic_DNA"/>
</dbReference>
<dbReference type="AlphaFoldDB" id="A0A5C7AVB6"/>
<dbReference type="PROSITE" id="PS51257">
    <property type="entry name" value="PROKAR_LIPOPROTEIN"/>
    <property type="match status" value="1"/>
</dbReference>
<organism evidence="2 3">
    <name type="scientific">Seonamhaeicola algicola</name>
    <dbReference type="NCBI Taxonomy" id="1719036"/>
    <lineage>
        <taxon>Bacteria</taxon>
        <taxon>Pseudomonadati</taxon>
        <taxon>Bacteroidota</taxon>
        <taxon>Flavobacteriia</taxon>
        <taxon>Flavobacteriales</taxon>
        <taxon>Flavobacteriaceae</taxon>
    </lineage>
</organism>
<gene>
    <name evidence="2" type="ORF">FUA26_05520</name>
</gene>
<protein>
    <recommendedName>
        <fullName evidence="4">Lipoprotein</fullName>
    </recommendedName>
</protein>
<feature type="chain" id="PRO_5022866058" description="Lipoprotein" evidence="1">
    <location>
        <begin position="20"/>
        <end position="194"/>
    </location>
</feature>
<keyword evidence="3" id="KW-1185">Reference proteome</keyword>
<sequence>MFKKTVNIAFLLFASLFIALLSCDGHKHKTDLLKAAISNFNKTSDPIEIVNFVPKNYNQVVQDSILSNGYNVSIKTYTNMKKTITNVITNNAVSNKTHFRCIETDVLVTKNNSIIFNEKIDANFIATNLPNLINANNFVGNAIAINYEATLKHNKLVLTASLYKPKSTNCISFYIIIDENGHFTTENINTYART</sequence>
<evidence type="ECO:0000256" key="1">
    <source>
        <dbReference type="SAM" id="SignalP"/>
    </source>
</evidence>
<reference evidence="3" key="1">
    <citation type="submission" date="2019-08" db="EMBL/GenBank/DDBJ databases">
        <title>Seonamhaeicola sediminis sp. nov., isolated from marine sediment.</title>
        <authorList>
            <person name="Cao W.R."/>
        </authorList>
    </citation>
    <scope>NUCLEOTIDE SEQUENCE [LARGE SCALE GENOMIC DNA]</scope>
    <source>
        <strain evidence="3">Gy8</strain>
    </source>
</reference>
<dbReference type="RefSeq" id="WP_147132740.1">
    <property type="nucleotide sequence ID" value="NZ_VOSC01000019.1"/>
</dbReference>